<evidence type="ECO:0000313" key="2">
    <source>
        <dbReference type="EMBL" id="MBW0489633.1"/>
    </source>
</evidence>
<accession>A0A9Q3CTC5</accession>
<name>A0A9Q3CTC5_9BASI</name>
<feature type="region of interest" description="Disordered" evidence="1">
    <location>
        <begin position="1"/>
        <end position="113"/>
    </location>
</feature>
<feature type="compositionally biased region" description="Polar residues" evidence="1">
    <location>
        <begin position="97"/>
        <end position="106"/>
    </location>
</feature>
<gene>
    <name evidence="2" type="ORF">O181_029348</name>
</gene>
<dbReference type="AlphaFoldDB" id="A0A9Q3CTC5"/>
<keyword evidence="3" id="KW-1185">Reference proteome</keyword>
<protein>
    <submittedName>
        <fullName evidence="2">Uncharacterized protein</fullName>
    </submittedName>
</protein>
<evidence type="ECO:0000313" key="3">
    <source>
        <dbReference type="Proteomes" id="UP000765509"/>
    </source>
</evidence>
<proteinExistence type="predicted"/>
<comment type="caution">
    <text evidence="2">The sequence shown here is derived from an EMBL/GenBank/DDBJ whole genome shotgun (WGS) entry which is preliminary data.</text>
</comment>
<dbReference type="EMBL" id="AVOT02010179">
    <property type="protein sequence ID" value="MBW0489633.1"/>
    <property type="molecule type" value="Genomic_DNA"/>
</dbReference>
<feature type="compositionally biased region" description="Acidic residues" evidence="1">
    <location>
        <begin position="67"/>
        <end position="79"/>
    </location>
</feature>
<feature type="compositionally biased region" description="Basic and acidic residues" evidence="1">
    <location>
        <begin position="50"/>
        <end position="59"/>
    </location>
</feature>
<organism evidence="2 3">
    <name type="scientific">Austropuccinia psidii MF-1</name>
    <dbReference type="NCBI Taxonomy" id="1389203"/>
    <lineage>
        <taxon>Eukaryota</taxon>
        <taxon>Fungi</taxon>
        <taxon>Dikarya</taxon>
        <taxon>Basidiomycota</taxon>
        <taxon>Pucciniomycotina</taxon>
        <taxon>Pucciniomycetes</taxon>
        <taxon>Pucciniales</taxon>
        <taxon>Sphaerophragmiaceae</taxon>
        <taxon>Austropuccinia</taxon>
    </lineage>
</organism>
<evidence type="ECO:0000256" key="1">
    <source>
        <dbReference type="SAM" id="MobiDB-lite"/>
    </source>
</evidence>
<sequence>MPFQHSLPARKTRSQARAQTVLTLTPRAPLDGTPAAPQPRAYLERGPVMEGRKEEHLGDQAHSQGYLEEENSVEEEECDITQAAPTPVGESQGTGGTTLSKSNKPVSHQYKPF</sequence>
<reference evidence="2" key="1">
    <citation type="submission" date="2021-03" db="EMBL/GenBank/DDBJ databases">
        <title>Draft genome sequence of rust myrtle Austropuccinia psidii MF-1, a brazilian biotype.</title>
        <authorList>
            <person name="Quecine M.C."/>
            <person name="Pachon D.M.R."/>
            <person name="Bonatelli M.L."/>
            <person name="Correr F.H."/>
            <person name="Franceschini L.M."/>
            <person name="Leite T.F."/>
            <person name="Margarido G.R.A."/>
            <person name="Almeida C.A."/>
            <person name="Ferrarezi J.A."/>
            <person name="Labate C.A."/>
        </authorList>
    </citation>
    <scope>NUCLEOTIDE SEQUENCE</scope>
    <source>
        <strain evidence="2">MF-1</strain>
    </source>
</reference>
<dbReference type="Proteomes" id="UP000765509">
    <property type="component" value="Unassembled WGS sequence"/>
</dbReference>